<feature type="region of interest" description="Disordered" evidence="1">
    <location>
        <begin position="389"/>
        <end position="498"/>
    </location>
</feature>
<feature type="compositionally biased region" description="Basic residues" evidence="1">
    <location>
        <begin position="398"/>
        <end position="436"/>
    </location>
</feature>
<gene>
    <name evidence="2" type="ORF">GCM10009836_63410</name>
</gene>
<dbReference type="EMBL" id="BAAAQK010000026">
    <property type="protein sequence ID" value="GAA1873724.1"/>
    <property type="molecule type" value="Genomic_DNA"/>
</dbReference>
<dbReference type="Gene3D" id="3.90.226.10">
    <property type="entry name" value="2-enoyl-CoA Hydratase, Chain A, domain 1"/>
    <property type="match status" value="1"/>
</dbReference>
<dbReference type="InterPro" id="IPR001753">
    <property type="entry name" value="Enoyl-CoA_hydra/iso"/>
</dbReference>
<accession>A0ABN2NKV8</accession>
<dbReference type="InterPro" id="IPR050136">
    <property type="entry name" value="FA_oxidation_alpha_subunit"/>
</dbReference>
<proteinExistence type="predicted"/>
<protein>
    <recommendedName>
        <fullName evidence="4">3-hydroxyacyl-CoA dehydrogenase</fullName>
    </recommendedName>
</protein>
<dbReference type="InterPro" id="IPR029045">
    <property type="entry name" value="ClpP/crotonase-like_dom_sf"/>
</dbReference>
<organism evidence="2 3">
    <name type="scientific">Pseudonocardia ailaonensis</name>
    <dbReference type="NCBI Taxonomy" id="367279"/>
    <lineage>
        <taxon>Bacteria</taxon>
        <taxon>Bacillati</taxon>
        <taxon>Actinomycetota</taxon>
        <taxon>Actinomycetes</taxon>
        <taxon>Pseudonocardiales</taxon>
        <taxon>Pseudonocardiaceae</taxon>
        <taxon>Pseudonocardia</taxon>
    </lineage>
</organism>
<dbReference type="PANTHER" id="PTHR43612:SF3">
    <property type="entry name" value="TRIFUNCTIONAL ENZYME SUBUNIT ALPHA, MITOCHONDRIAL"/>
    <property type="match status" value="1"/>
</dbReference>
<evidence type="ECO:0000313" key="2">
    <source>
        <dbReference type="EMBL" id="GAA1873724.1"/>
    </source>
</evidence>
<evidence type="ECO:0008006" key="4">
    <source>
        <dbReference type="Google" id="ProtNLM"/>
    </source>
</evidence>
<evidence type="ECO:0000313" key="3">
    <source>
        <dbReference type="Proteomes" id="UP001500449"/>
    </source>
</evidence>
<comment type="caution">
    <text evidence="2">The sequence shown here is derived from an EMBL/GenBank/DDBJ whole genome shotgun (WGS) entry which is preliminary data.</text>
</comment>
<reference evidence="2 3" key="1">
    <citation type="journal article" date="2019" name="Int. J. Syst. Evol. Microbiol.">
        <title>The Global Catalogue of Microorganisms (GCM) 10K type strain sequencing project: providing services to taxonomists for standard genome sequencing and annotation.</title>
        <authorList>
            <consortium name="The Broad Institute Genomics Platform"/>
            <consortium name="The Broad Institute Genome Sequencing Center for Infectious Disease"/>
            <person name="Wu L."/>
            <person name="Ma J."/>
        </authorList>
    </citation>
    <scope>NUCLEOTIDE SEQUENCE [LARGE SCALE GENOMIC DNA]</scope>
    <source>
        <strain evidence="2 3">JCM 16009</strain>
    </source>
</reference>
<evidence type="ECO:0000256" key="1">
    <source>
        <dbReference type="SAM" id="MobiDB-lite"/>
    </source>
</evidence>
<dbReference type="Pfam" id="PF00378">
    <property type="entry name" value="ECH_1"/>
    <property type="match status" value="1"/>
</dbReference>
<dbReference type="PANTHER" id="PTHR43612">
    <property type="entry name" value="TRIFUNCTIONAL ENZYME SUBUNIT ALPHA"/>
    <property type="match status" value="1"/>
</dbReference>
<dbReference type="CDD" id="cd06558">
    <property type="entry name" value="crotonase-like"/>
    <property type="match status" value="1"/>
</dbReference>
<dbReference type="SUPFAM" id="SSF52096">
    <property type="entry name" value="ClpP/crotonase"/>
    <property type="match status" value="1"/>
</dbReference>
<keyword evidence="3" id="KW-1185">Reference proteome</keyword>
<sequence>MRTRSGSVRWEGEDDGLVVVTFDAEGARTNLVTAAHVAGVDALVDDLRARLDEVTGVLLTSGKESFFAGPEYRETDAGPAGPAWDLAARFRTQLRDLETIGRPVAAALVGSALGGGFEIALAAHHRVGLDDPAVRWQLGERTMGILPAGGGTVRAARMLGLATAVREVVGEGVAYTPRWALHRGLVDELAATRDEVEARAKAWIRRTGPAAGGQRWERPDYRVPGGVPGEPAFDAELARVRAELDAIGDTLTGAARREILGVVHAAITSPIDTAFELETAAFQRLAPTATTAPLLFGAVKRLRDRVERGNVAADPSTARELRTFTLGARHPLWDTFVPDLPGRIVEVPVEPASTEEEITRRVAAAAAYGIPCSSAQASPMYCTMPCAAGSTTATTSIPRRRCSPGRCSARPRKATPGRPHPRDRRPRTGSRSHRSGRRDSNPRPSPWQGDALPAALRPHVRSPGNAPATLPQDPPAPRPSSDLTISAPGPARRRAPRR</sequence>
<dbReference type="Proteomes" id="UP001500449">
    <property type="component" value="Unassembled WGS sequence"/>
</dbReference>
<name>A0ABN2NKV8_9PSEU</name>